<reference evidence="7 8" key="1">
    <citation type="submission" date="2019-02" db="EMBL/GenBank/DDBJ databases">
        <authorList>
            <person name="Li S.-H."/>
        </authorList>
    </citation>
    <scope>NUCLEOTIDE SEQUENCE [LARGE SCALE GENOMIC DNA]</scope>
    <source>
        <strain evidence="7 8">IMCC14385</strain>
    </source>
</reference>
<comment type="similarity">
    <text evidence="2">Belongs to the bacterial solute-binding protein 5 family.</text>
</comment>
<dbReference type="PANTHER" id="PTHR30290:SF10">
    <property type="entry name" value="PERIPLASMIC OLIGOPEPTIDE-BINDING PROTEIN-RELATED"/>
    <property type="match status" value="1"/>
</dbReference>
<dbReference type="InterPro" id="IPR039424">
    <property type="entry name" value="SBP_5"/>
</dbReference>
<dbReference type="Gene3D" id="3.90.76.10">
    <property type="entry name" value="Dipeptide-binding Protein, Domain 1"/>
    <property type="match status" value="1"/>
</dbReference>
<evidence type="ECO:0000313" key="7">
    <source>
        <dbReference type="EMBL" id="QFU77388.1"/>
    </source>
</evidence>
<protein>
    <submittedName>
        <fullName evidence="7">Peptide ABC transporter substrate-binding protein</fullName>
    </submittedName>
</protein>
<accession>A0A5P9NR17</accession>
<dbReference type="PIRSF" id="PIRSF002741">
    <property type="entry name" value="MppA"/>
    <property type="match status" value="1"/>
</dbReference>
<keyword evidence="3" id="KW-0813">Transport</keyword>
<name>A0A5P9NR17_9GAMM</name>
<dbReference type="Gene3D" id="3.40.190.10">
    <property type="entry name" value="Periplasmic binding protein-like II"/>
    <property type="match status" value="1"/>
</dbReference>
<dbReference type="GO" id="GO:0030288">
    <property type="term" value="C:outer membrane-bounded periplasmic space"/>
    <property type="evidence" value="ECO:0007669"/>
    <property type="project" value="UniProtKB-ARBA"/>
</dbReference>
<evidence type="ECO:0000313" key="8">
    <source>
        <dbReference type="Proteomes" id="UP000326287"/>
    </source>
</evidence>
<keyword evidence="8" id="KW-1185">Reference proteome</keyword>
<dbReference type="AlphaFoldDB" id="A0A5P9NR17"/>
<dbReference type="GO" id="GO:1904680">
    <property type="term" value="F:peptide transmembrane transporter activity"/>
    <property type="evidence" value="ECO:0007669"/>
    <property type="project" value="TreeGrafter"/>
</dbReference>
<evidence type="ECO:0000256" key="4">
    <source>
        <dbReference type="ARBA" id="ARBA00022729"/>
    </source>
</evidence>
<feature type="signal peptide" evidence="5">
    <location>
        <begin position="1"/>
        <end position="20"/>
    </location>
</feature>
<dbReference type="FunFam" id="3.90.76.10:FF:000001">
    <property type="entry name" value="Oligopeptide ABC transporter substrate-binding protein"/>
    <property type="match status" value="1"/>
</dbReference>
<evidence type="ECO:0000259" key="6">
    <source>
        <dbReference type="Pfam" id="PF00496"/>
    </source>
</evidence>
<dbReference type="Proteomes" id="UP000326287">
    <property type="component" value="Chromosome"/>
</dbReference>
<dbReference type="RefSeq" id="WP_153240534.1">
    <property type="nucleotide sequence ID" value="NZ_CP036422.1"/>
</dbReference>
<dbReference type="GO" id="GO:0043190">
    <property type="term" value="C:ATP-binding cassette (ABC) transporter complex"/>
    <property type="evidence" value="ECO:0007669"/>
    <property type="project" value="InterPro"/>
</dbReference>
<dbReference type="Pfam" id="PF00496">
    <property type="entry name" value="SBP_bac_5"/>
    <property type="match status" value="1"/>
</dbReference>
<dbReference type="EMBL" id="CP036422">
    <property type="protein sequence ID" value="QFU77388.1"/>
    <property type="molecule type" value="Genomic_DNA"/>
</dbReference>
<dbReference type="InterPro" id="IPR030678">
    <property type="entry name" value="Peptide/Ni-bd"/>
</dbReference>
<dbReference type="PROSITE" id="PS51257">
    <property type="entry name" value="PROKAR_LIPOPROTEIN"/>
    <property type="match status" value="1"/>
</dbReference>
<organism evidence="7 8">
    <name type="scientific">Halioglobus maricola</name>
    <dbReference type="NCBI Taxonomy" id="2601894"/>
    <lineage>
        <taxon>Bacteria</taxon>
        <taxon>Pseudomonadati</taxon>
        <taxon>Pseudomonadota</taxon>
        <taxon>Gammaproteobacteria</taxon>
        <taxon>Cellvibrionales</taxon>
        <taxon>Halieaceae</taxon>
        <taxon>Halioglobus</taxon>
    </lineage>
</organism>
<sequence>MTKVFRGLLATLLSATLLTACTGGETNVDKGNREGILHYGNGTEPQGLDPHVVTGVPENHIVSALFEGLTTKSPWTLEPEPGVAQSWEISEDGKVYTFHLNPEAKWSNGEVVTASDVVWSWNRALHPAMGNQYSYMLFPVAGAEAYAKRETEDFNDVGVKALDDATLEVTLNDPTPYFLQLLDHYSTFPVHPETILAHGEMHDRYTKWTRPGNMVGNGAFVLDEWLLNRRVSVKKSDTYWDRDTVKLNGVIFYPTENIVSEERMFRVNQLHYTQSVPLDKQPVYKAMENSPLIRSPYLGTYFYLFNTSAPPVDNVKVRQALAMSIDRDKLIRSVLQDLYTPAYTITPPGTMGYQPPQLFGHDPEKARQLLADAGYPNGEGWPGVEVIYNTSENHRKIAVALQQMWKDELNIEITISNQEWKVYLDSIDTMNYAIARRGWIGDYVDANNFLDMYLTGGGNNNTGFAEPKYDEMIARLAPQAKTQEERYKIFFEAETMLMEQMPILPIYTYSSNHLVHPSVRDLPSNLMDHLNLKYVWLDPDWADTTN</sequence>
<evidence type="ECO:0000256" key="1">
    <source>
        <dbReference type="ARBA" id="ARBA00004196"/>
    </source>
</evidence>
<evidence type="ECO:0000256" key="2">
    <source>
        <dbReference type="ARBA" id="ARBA00005695"/>
    </source>
</evidence>
<keyword evidence="4 5" id="KW-0732">Signal</keyword>
<feature type="domain" description="Solute-binding protein family 5" evidence="6">
    <location>
        <begin position="78"/>
        <end position="461"/>
    </location>
</feature>
<dbReference type="CDD" id="cd08504">
    <property type="entry name" value="PBP2_OppA"/>
    <property type="match status" value="1"/>
</dbReference>
<dbReference type="SUPFAM" id="SSF53850">
    <property type="entry name" value="Periplasmic binding protein-like II"/>
    <property type="match status" value="1"/>
</dbReference>
<proteinExistence type="inferred from homology"/>
<evidence type="ECO:0000256" key="3">
    <source>
        <dbReference type="ARBA" id="ARBA00022448"/>
    </source>
</evidence>
<feature type="chain" id="PRO_5024793731" evidence="5">
    <location>
        <begin position="21"/>
        <end position="546"/>
    </location>
</feature>
<evidence type="ECO:0000256" key="5">
    <source>
        <dbReference type="SAM" id="SignalP"/>
    </source>
</evidence>
<dbReference type="Gene3D" id="3.10.105.10">
    <property type="entry name" value="Dipeptide-binding Protein, Domain 3"/>
    <property type="match status" value="1"/>
</dbReference>
<dbReference type="InterPro" id="IPR000914">
    <property type="entry name" value="SBP_5_dom"/>
</dbReference>
<dbReference type="FunFam" id="3.10.105.10:FF:000001">
    <property type="entry name" value="Oligopeptide ABC transporter, oligopeptide-binding protein"/>
    <property type="match status" value="1"/>
</dbReference>
<dbReference type="OrthoDB" id="9801912at2"/>
<dbReference type="PANTHER" id="PTHR30290">
    <property type="entry name" value="PERIPLASMIC BINDING COMPONENT OF ABC TRANSPORTER"/>
    <property type="match status" value="1"/>
</dbReference>
<dbReference type="KEGG" id="halc:EY643_17905"/>
<comment type="subcellular location">
    <subcellularLocation>
        <location evidence="1">Cell envelope</location>
    </subcellularLocation>
</comment>
<dbReference type="GO" id="GO:0015833">
    <property type="term" value="P:peptide transport"/>
    <property type="evidence" value="ECO:0007669"/>
    <property type="project" value="TreeGrafter"/>
</dbReference>
<gene>
    <name evidence="7" type="ORF">EY643_17905</name>
</gene>